<reference evidence="1 2" key="1">
    <citation type="journal article" date="2021" name="Environ. Microbiol.">
        <title>Gene family expansions and transcriptome signatures uncover fungal adaptations to wood decay.</title>
        <authorList>
            <person name="Hage H."/>
            <person name="Miyauchi S."/>
            <person name="Viragh M."/>
            <person name="Drula E."/>
            <person name="Min B."/>
            <person name="Chaduli D."/>
            <person name="Navarro D."/>
            <person name="Favel A."/>
            <person name="Norest M."/>
            <person name="Lesage-Meessen L."/>
            <person name="Balint B."/>
            <person name="Merenyi Z."/>
            <person name="de Eugenio L."/>
            <person name="Morin E."/>
            <person name="Martinez A.T."/>
            <person name="Baldrian P."/>
            <person name="Stursova M."/>
            <person name="Martinez M.J."/>
            <person name="Novotny C."/>
            <person name="Magnuson J.K."/>
            <person name="Spatafora J.W."/>
            <person name="Maurice S."/>
            <person name="Pangilinan J."/>
            <person name="Andreopoulos W."/>
            <person name="LaButti K."/>
            <person name="Hundley H."/>
            <person name="Na H."/>
            <person name="Kuo A."/>
            <person name="Barry K."/>
            <person name="Lipzen A."/>
            <person name="Henrissat B."/>
            <person name="Riley R."/>
            <person name="Ahrendt S."/>
            <person name="Nagy L.G."/>
            <person name="Grigoriev I.V."/>
            <person name="Martin F."/>
            <person name="Rosso M.N."/>
        </authorList>
    </citation>
    <scope>NUCLEOTIDE SEQUENCE [LARGE SCALE GENOMIC DNA]</scope>
    <source>
        <strain evidence="1 2">CIRM-BRFM 1785</strain>
    </source>
</reference>
<name>A0ABQ8KP92_9APHY</name>
<proteinExistence type="predicted"/>
<dbReference type="EMBL" id="JADCUA010000005">
    <property type="protein sequence ID" value="KAH9839780.1"/>
    <property type="molecule type" value="Genomic_DNA"/>
</dbReference>
<evidence type="ECO:0000313" key="1">
    <source>
        <dbReference type="EMBL" id="KAH9839780.1"/>
    </source>
</evidence>
<keyword evidence="2" id="KW-1185">Reference proteome</keyword>
<dbReference type="GeneID" id="72001020"/>
<organism evidence="1 2">
    <name type="scientific">Rhodofomes roseus</name>
    <dbReference type="NCBI Taxonomy" id="34475"/>
    <lineage>
        <taxon>Eukaryota</taxon>
        <taxon>Fungi</taxon>
        <taxon>Dikarya</taxon>
        <taxon>Basidiomycota</taxon>
        <taxon>Agaricomycotina</taxon>
        <taxon>Agaricomycetes</taxon>
        <taxon>Polyporales</taxon>
        <taxon>Rhodofomes</taxon>
    </lineage>
</organism>
<dbReference type="Proteomes" id="UP000814176">
    <property type="component" value="Unassembled WGS sequence"/>
</dbReference>
<sequence length="371" mass="43219">MPKDVPITFVCTTKFLRDTLCKNLEQLENTDWLGMSNKYALTSLVNTLRQRCAPTAFRMANSPNDTKLINLGRRGAQQLARERGAQLVIPNLDPTLELTGARLSTLTQRVAYRLIRNRRNTPERRSTVKTVQSVLLSIKEDVNEYATTQDVWLSLRTKDIRLPIRDFLWKSLHNAFRCGSFWENIPNYEDRAMCQYCGTTESMSHILVECNAPGQDEIWQMAGKLWSRKQALWEKPNLDEILGSNLRRWLSVKKKRRLFVERLWRILISEAAYMIWCLRCERSIEHADDDNWTHSTAAIKARWECTINRRLHLDIAMTHRRFGRLALDRNLVIGTWHGTINDEIALPDDWTVIKRVLVGIDPQIFDLEARG</sequence>
<dbReference type="RefSeq" id="XP_047781430.1">
    <property type="nucleotide sequence ID" value="XM_047920288.1"/>
</dbReference>
<gene>
    <name evidence="1" type="ORF">C8Q71DRAFT_703029</name>
</gene>
<protein>
    <recommendedName>
        <fullName evidence="3">Reverse transcriptase zinc-binding domain-containing protein</fullName>
    </recommendedName>
</protein>
<evidence type="ECO:0000313" key="2">
    <source>
        <dbReference type="Proteomes" id="UP000814176"/>
    </source>
</evidence>
<evidence type="ECO:0008006" key="3">
    <source>
        <dbReference type="Google" id="ProtNLM"/>
    </source>
</evidence>
<comment type="caution">
    <text evidence="1">The sequence shown here is derived from an EMBL/GenBank/DDBJ whole genome shotgun (WGS) entry which is preliminary data.</text>
</comment>
<accession>A0ABQ8KP92</accession>